<evidence type="ECO:0000313" key="2">
    <source>
        <dbReference type="EMBL" id="GEK16108.1"/>
    </source>
</evidence>
<dbReference type="Proteomes" id="UP000321787">
    <property type="component" value="Unassembled WGS sequence"/>
</dbReference>
<dbReference type="AlphaFoldDB" id="A0A510UN83"/>
<organism evidence="2 3">
    <name type="scientific">Aliivibrio fischeri</name>
    <name type="common">Vibrio fischeri</name>
    <dbReference type="NCBI Taxonomy" id="668"/>
    <lineage>
        <taxon>Bacteria</taxon>
        <taxon>Pseudomonadati</taxon>
        <taxon>Pseudomonadota</taxon>
        <taxon>Gammaproteobacteria</taxon>
        <taxon>Vibrionales</taxon>
        <taxon>Vibrionaceae</taxon>
        <taxon>Aliivibrio</taxon>
    </lineage>
</organism>
<comment type="caution">
    <text evidence="2">The sequence shown here is derived from an EMBL/GenBank/DDBJ whole genome shotgun (WGS) entry which is preliminary data.</text>
</comment>
<dbReference type="GO" id="GO:0016779">
    <property type="term" value="F:nucleotidyltransferase activity"/>
    <property type="evidence" value="ECO:0007669"/>
    <property type="project" value="InterPro"/>
</dbReference>
<evidence type="ECO:0000259" key="1">
    <source>
        <dbReference type="Pfam" id="PF01909"/>
    </source>
</evidence>
<name>A0A510UN83_ALIFS</name>
<dbReference type="InterPro" id="IPR002934">
    <property type="entry name" value="Polymerase_NTP_transf_dom"/>
</dbReference>
<accession>A0A510UN83</accession>
<feature type="domain" description="Polymerase nucleotidyl transferase" evidence="1">
    <location>
        <begin position="34"/>
        <end position="68"/>
    </location>
</feature>
<gene>
    <name evidence="2" type="ORF">AFI02nite_41440</name>
</gene>
<dbReference type="InterPro" id="IPR043519">
    <property type="entry name" value="NT_sf"/>
</dbReference>
<sequence length="215" mass="25282">MPKNYKTKLLYSTAVGKLQTFIDRAQYWNAHYSKYYRIADIVLLGSLARNDTRVSDIDLCVKIERSMDFQHLEHKSDYLVWRKDVLGYADPNDFYEQLGMFEKDAIRYLKARDGRYDVLYWEQLAGLSLTLDPIVILIKNGVTQYKSAQEGLRNCNSISHAQAQLIIEEGAVSRRNMQLTPYCNALRKYPPFIREMILKRDNSEKEYDIYVKKIK</sequence>
<evidence type="ECO:0000313" key="3">
    <source>
        <dbReference type="Proteomes" id="UP000321787"/>
    </source>
</evidence>
<dbReference type="CDD" id="cd05403">
    <property type="entry name" value="NT_KNTase_like"/>
    <property type="match status" value="1"/>
</dbReference>
<protein>
    <recommendedName>
        <fullName evidence="1">Polymerase nucleotidyl transferase domain-containing protein</fullName>
    </recommendedName>
</protein>
<dbReference type="EMBL" id="BJTZ01000066">
    <property type="protein sequence ID" value="GEK16108.1"/>
    <property type="molecule type" value="Genomic_DNA"/>
</dbReference>
<dbReference type="SUPFAM" id="SSF81301">
    <property type="entry name" value="Nucleotidyltransferase"/>
    <property type="match status" value="1"/>
</dbReference>
<dbReference type="RefSeq" id="WP_146866840.1">
    <property type="nucleotide sequence ID" value="NZ_BJTZ01000066.1"/>
</dbReference>
<dbReference type="Pfam" id="PF01909">
    <property type="entry name" value="NTP_transf_2"/>
    <property type="match status" value="1"/>
</dbReference>
<proteinExistence type="predicted"/>
<reference evidence="2 3" key="1">
    <citation type="submission" date="2019-07" db="EMBL/GenBank/DDBJ databases">
        <title>Whole genome shotgun sequence of Aliivibrio fischeri NBRC 101058.</title>
        <authorList>
            <person name="Hosoyama A."/>
            <person name="Uohara A."/>
            <person name="Ohji S."/>
            <person name="Ichikawa N."/>
        </authorList>
    </citation>
    <scope>NUCLEOTIDE SEQUENCE [LARGE SCALE GENOMIC DNA]</scope>
    <source>
        <strain evidence="2 3">NBRC 101058</strain>
    </source>
</reference>